<keyword evidence="1" id="KW-0614">Plasmid</keyword>
<dbReference type="SFLD" id="SFLDS00003">
    <property type="entry name" value="Haloacid_Dehalogenase"/>
    <property type="match status" value="1"/>
</dbReference>
<dbReference type="Pfam" id="PF00702">
    <property type="entry name" value="Hydrolase"/>
    <property type="match status" value="1"/>
</dbReference>
<proteinExistence type="predicted"/>
<sequence>MSPNTTPDVVFLLDVDNTLLDNDRIILDLRRHLESTFGVASSGRYWAIFEELREELGYADYLGALQRYRANAEHGVSADERLLLMAAYLIDYPFAERLYPRALEVIAHLDRFGPTVILSDGDVVFQPRKVQRSGLWDAVGGRVLIYVHKEQMLEAVQRQHPARHYVMVDDKVRLLAAVKAVLGNRLTTVFPRQGHYALDPVNASLYPTPDVTVEHIGDLVDADAATLLRLPNASHTGQ</sequence>
<dbReference type="AlphaFoldDB" id="A1VVU5"/>
<gene>
    <name evidence="1" type="ordered locus">Pnap_4500</name>
</gene>
<dbReference type="Gene3D" id="1.10.286.50">
    <property type="match status" value="1"/>
</dbReference>
<dbReference type="HOGENOM" id="CLU_1165021_0_0_4"/>
<dbReference type="EMBL" id="CP000531">
    <property type="protein sequence ID" value="ABM39773.1"/>
    <property type="molecule type" value="Genomic_DNA"/>
</dbReference>
<organism evidence="1 2">
    <name type="scientific">Polaromonas naphthalenivorans (strain CJ2)</name>
    <dbReference type="NCBI Taxonomy" id="365044"/>
    <lineage>
        <taxon>Bacteria</taxon>
        <taxon>Pseudomonadati</taxon>
        <taxon>Pseudomonadota</taxon>
        <taxon>Betaproteobacteria</taxon>
        <taxon>Burkholderiales</taxon>
        <taxon>Comamonadaceae</taxon>
        <taxon>Polaromonas</taxon>
    </lineage>
</organism>
<keyword evidence="2" id="KW-1185">Reference proteome</keyword>
<dbReference type="RefSeq" id="WP_011798192.1">
    <property type="nucleotide sequence ID" value="NC_008758.1"/>
</dbReference>
<dbReference type="InterPro" id="IPR023214">
    <property type="entry name" value="HAD_sf"/>
</dbReference>
<dbReference type="KEGG" id="pna:Pnap_4500"/>
<evidence type="ECO:0000313" key="2">
    <source>
        <dbReference type="Proteomes" id="UP000000644"/>
    </source>
</evidence>
<dbReference type="Gene3D" id="3.40.50.1000">
    <property type="entry name" value="HAD superfamily/HAD-like"/>
    <property type="match status" value="1"/>
</dbReference>
<dbReference type="SUPFAM" id="SSF56784">
    <property type="entry name" value="HAD-like"/>
    <property type="match status" value="1"/>
</dbReference>
<protein>
    <recommendedName>
        <fullName evidence="3">Haloacid dehalogenase domain protein hydrolase</fullName>
    </recommendedName>
</protein>
<dbReference type="OrthoDB" id="152220at2"/>
<evidence type="ECO:0000313" key="1">
    <source>
        <dbReference type="EMBL" id="ABM39773.1"/>
    </source>
</evidence>
<dbReference type="InterPro" id="IPR036412">
    <property type="entry name" value="HAD-like_sf"/>
</dbReference>
<accession>A1VVU5</accession>
<evidence type="ECO:0008006" key="3">
    <source>
        <dbReference type="Google" id="ProtNLM"/>
    </source>
</evidence>
<dbReference type="Proteomes" id="UP000000644">
    <property type="component" value="Plasmid pPNAP02"/>
</dbReference>
<name>A1VVU5_POLNA</name>
<geneLocation type="plasmid" evidence="1 2">
    <name>pPNAP02</name>
</geneLocation>
<reference evidence="2" key="1">
    <citation type="journal article" date="2009" name="Environ. Microbiol.">
        <title>The genome of Polaromonas naphthalenivorans strain CJ2, isolated from coal tar-contaminated sediment, reveals physiological and metabolic versatility and evolution through extensive horizontal gene transfer.</title>
        <authorList>
            <person name="Yagi J.M."/>
            <person name="Sims D."/>
            <person name="Brettin T."/>
            <person name="Bruce D."/>
            <person name="Madsen E.L."/>
        </authorList>
    </citation>
    <scope>NUCLEOTIDE SEQUENCE [LARGE SCALE GENOMIC DNA]</scope>
    <source>
        <strain evidence="2">CJ2</strain>
        <plasmid evidence="2">Plasmid pPNAP02</plasmid>
    </source>
</reference>
<dbReference type="SFLD" id="SFLDG01129">
    <property type="entry name" value="C1.5:_HAD__Beta-PGM__Phosphata"/>
    <property type="match status" value="1"/>
</dbReference>
<dbReference type="eggNOG" id="COG0546">
    <property type="taxonomic scope" value="Bacteria"/>
</dbReference>